<dbReference type="Proteomes" id="UP000694892">
    <property type="component" value="Chromosome 3S"/>
</dbReference>
<reference evidence="3" key="1">
    <citation type="journal article" date="2016" name="Nature">
        <title>Genome evolution in the allotetraploid frog Xenopus laevis.</title>
        <authorList>
            <person name="Session A.M."/>
            <person name="Uno Y."/>
            <person name="Kwon T."/>
            <person name="Chapman J.A."/>
            <person name="Toyoda A."/>
            <person name="Takahashi S."/>
            <person name="Fukui A."/>
            <person name="Hikosaka A."/>
            <person name="Suzuki A."/>
            <person name="Kondo M."/>
            <person name="van Heeringen S.J."/>
            <person name="Quigley I."/>
            <person name="Heinz S."/>
            <person name="Ogino H."/>
            <person name="Ochi H."/>
            <person name="Hellsten U."/>
            <person name="Lyons J.B."/>
            <person name="Simakov O."/>
            <person name="Putnam N."/>
            <person name="Stites J."/>
            <person name="Kuroki Y."/>
            <person name="Tanaka T."/>
            <person name="Michiue T."/>
            <person name="Watanabe M."/>
            <person name="Bogdanovic O."/>
            <person name="Lister R."/>
            <person name="Georgiou G."/>
            <person name="Paranjpe S.S."/>
            <person name="van Kruijsbergen I."/>
            <person name="Shu S."/>
            <person name="Carlson J."/>
            <person name="Kinoshita T."/>
            <person name="Ohta Y."/>
            <person name="Mawaribuchi S."/>
            <person name="Jenkins J."/>
            <person name="Grimwood J."/>
            <person name="Schmutz J."/>
            <person name="Mitros T."/>
            <person name="Mozaffari S.V."/>
            <person name="Suzuki Y."/>
            <person name="Haramoto Y."/>
            <person name="Yamamoto T.S."/>
            <person name="Takagi C."/>
            <person name="Heald R."/>
            <person name="Miller K."/>
            <person name="Haudenschild C."/>
            <person name="Kitzman J."/>
            <person name="Nakayama T."/>
            <person name="Izutsu Y."/>
            <person name="Robert J."/>
            <person name="Fortriede J."/>
            <person name="Burns K."/>
            <person name="Lotay V."/>
            <person name="Karimi K."/>
            <person name="Yasuoka Y."/>
            <person name="Dichmann D.S."/>
            <person name="Flajnik M.F."/>
            <person name="Houston D.W."/>
            <person name="Shendure J."/>
            <person name="DuPasquier L."/>
            <person name="Vize P.D."/>
            <person name="Zorn A.M."/>
            <person name="Ito M."/>
            <person name="Marcotte E.M."/>
            <person name="Wallingford J.B."/>
            <person name="Ito Y."/>
            <person name="Asashima M."/>
            <person name="Ueno N."/>
            <person name="Matsuda Y."/>
            <person name="Veenstra G.J."/>
            <person name="Fujiyama A."/>
            <person name="Harland R.M."/>
            <person name="Taira M."/>
            <person name="Rokhsar D.S."/>
        </authorList>
    </citation>
    <scope>NUCLEOTIDE SEQUENCE [LARGE SCALE GENOMIC DNA]</scope>
    <source>
        <strain evidence="3">J</strain>
    </source>
</reference>
<accession>A0A974D9J4</accession>
<protein>
    <recommendedName>
        <fullName evidence="1">GIY-YIG domain-containing protein</fullName>
    </recommendedName>
</protein>
<proteinExistence type="predicted"/>
<evidence type="ECO:0000313" key="3">
    <source>
        <dbReference type="Proteomes" id="UP000694892"/>
    </source>
</evidence>
<name>A0A974D9J4_XENLA</name>
<dbReference type="AlphaFoldDB" id="A0A974D9J4"/>
<sequence>MDVFENKFVYTDHGFQKHCRCWYRYIDDIFAIWTGQHSDLMDFVNRLNGSIACIQFTVHCYIVSIPFLDVMIKSTTEGHLETDLFVKHTDKNTLLRYDSFHPPHIKTSLPRIIKKDWNLLTNHFPNKVEFKSPPRMSYTRAETIGARLVKADLGPAVGPKQTFLKTPKNGTFPCCGYNHCSNVLKGNCVYHPLKGTRIPIRGFYTCASTYVVYSIKCPCGKTYVGKTICCIRDRLTEHKSAIRNKRNQPIAKHFK</sequence>
<evidence type="ECO:0000259" key="1">
    <source>
        <dbReference type="PROSITE" id="PS50164"/>
    </source>
</evidence>
<dbReference type="PANTHER" id="PTHR21301:SF12">
    <property type="match status" value="1"/>
</dbReference>
<organism evidence="2 3">
    <name type="scientific">Xenopus laevis</name>
    <name type="common">African clawed frog</name>
    <dbReference type="NCBI Taxonomy" id="8355"/>
    <lineage>
        <taxon>Eukaryota</taxon>
        <taxon>Metazoa</taxon>
        <taxon>Chordata</taxon>
        <taxon>Craniata</taxon>
        <taxon>Vertebrata</taxon>
        <taxon>Euteleostomi</taxon>
        <taxon>Amphibia</taxon>
        <taxon>Batrachia</taxon>
        <taxon>Anura</taxon>
        <taxon>Pipoidea</taxon>
        <taxon>Pipidae</taxon>
        <taxon>Xenopodinae</taxon>
        <taxon>Xenopus</taxon>
        <taxon>Xenopus</taxon>
    </lineage>
</organism>
<dbReference type="PANTHER" id="PTHR21301">
    <property type="entry name" value="REVERSE TRANSCRIPTASE"/>
    <property type="match status" value="1"/>
</dbReference>
<gene>
    <name evidence="2" type="ORF">XELAEV_18020331mg</name>
</gene>
<dbReference type="PROSITE" id="PS50164">
    <property type="entry name" value="GIY_YIG"/>
    <property type="match status" value="1"/>
</dbReference>
<dbReference type="EMBL" id="CM004471">
    <property type="protein sequence ID" value="OCT86646.1"/>
    <property type="molecule type" value="Genomic_DNA"/>
</dbReference>
<feature type="domain" description="GIY-YIG" evidence="1">
    <location>
        <begin position="208"/>
        <end position="255"/>
    </location>
</feature>
<evidence type="ECO:0000313" key="2">
    <source>
        <dbReference type="EMBL" id="OCT86646.1"/>
    </source>
</evidence>
<dbReference type="InterPro" id="IPR000305">
    <property type="entry name" value="GIY-YIG_endonuc"/>
</dbReference>